<gene>
    <name evidence="2" type="ORF">Tci_424251</name>
</gene>
<dbReference type="InterPro" id="IPR043502">
    <property type="entry name" value="DNA/RNA_pol_sf"/>
</dbReference>
<dbReference type="Pfam" id="PF07727">
    <property type="entry name" value="RVT_2"/>
    <property type="match status" value="1"/>
</dbReference>
<dbReference type="PANTHER" id="PTHR11439:SF450">
    <property type="entry name" value="REVERSE TRANSCRIPTASE TY1_COPIA-TYPE DOMAIN-CONTAINING PROTEIN"/>
    <property type="match status" value="1"/>
</dbReference>
<organism evidence="2">
    <name type="scientific">Tanacetum cinerariifolium</name>
    <name type="common">Dalmatian daisy</name>
    <name type="synonym">Chrysanthemum cinerariifolium</name>
    <dbReference type="NCBI Taxonomy" id="118510"/>
    <lineage>
        <taxon>Eukaryota</taxon>
        <taxon>Viridiplantae</taxon>
        <taxon>Streptophyta</taxon>
        <taxon>Embryophyta</taxon>
        <taxon>Tracheophyta</taxon>
        <taxon>Spermatophyta</taxon>
        <taxon>Magnoliopsida</taxon>
        <taxon>eudicotyledons</taxon>
        <taxon>Gunneridae</taxon>
        <taxon>Pentapetalae</taxon>
        <taxon>asterids</taxon>
        <taxon>campanulids</taxon>
        <taxon>Asterales</taxon>
        <taxon>Asteraceae</taxon>
        <taxon>Asteroideae</taxon>
        <taxon>Anthemideae</taxon>
        <taxon>Anthemidinae</taxon>
        <taxon>Tanacetum</taxon>
    </lineage>
</organism>
<dbReference type="EMBL" id="BKCJ010185714">
    <property type="protein sequence ID" value="GEY52277.1"/>
    <property type="molecule type" value="Genomic_DNA"/>
</dbReference>
<proteinExistence type="predicted"/>
<sequence>MRVLRLVLNHLIFNKIPNNGFSLTLLPILPLQQPLKLNIFANANKSPKWRSAMAEEYAALMRNTTWSPVSPIPIANVVDCKWIYNLNRDQTGAITHYKAQLVAKRFNQQQELYETVYLHHPPGFVDPTKPDHLCLLHKSLYGLKQTPRAWFHQLTKALQALGFKGSTTDLFMFIYSSKGTILYILVCEDDIILTGNNSNAIDQIIKNPSQTFSIQDLGTLSYFLGIKVVHKNSDVILSQKKYFLELLQWVNFSKAKPVPYPITTTTNLHLGDSPLFDDPITYHQLVGALEYVTLSRPDITYAVNKVCQFTHSPTTNHWSAFKRILCYLQDWVGFPDDCRSTGGYAIYLGNNLIFWNERRGNNTPTLREENAYGVLFGNITASVHPYES</sequence>
<accession>A0A699HN89</accession>
<protein>
    <recommendedName>
        <fullName evidence="1">Reverse transcriptase Ty1/copia-type domain-containing protein</fullName>
    </recommendedName>
</protein>
<evidence type="ECO:0000259" key="1">
    <source>
        <dbReference type="Pfam" id="PF07727"/>
    </source>
</evidence>
<dbReference type="AlphaFoldDB" id="A0A699HN89"/>
<feature type="domain" description="Reverse transcriptase Ty1/copia-type" evidence="1">
    <location>
        <begin position="111"/>
        <end position="262"/>
    </location>
</feature>
<reference evidence="2" key="1">
    <citation type="journal article" date="2019" name="Sci. Rep.">
        <title>Draft genome of Tanacetum cinerariifolium, the natural source of mosquito coil.</title>
        <authorList>
            <person name="Yamashiro T."/>
            <person name="Shiraishi A."/>
            <person name="Satake H."/>
            <person name="Nakayama K."/>
        </authorList>
    </citation>
    <scope>NUCLEOTIDE SEQUENCE</scope>
</reference>
<evidence type="ECO:0000313" key="2">
    <source>
        <dbReference type="EMBL" id="GEY52277.1"/>
    </source>
</evidence>
<comment type="caution">
    <text evidence="2">The sequence shown here is derived from an EMBL/GenBank/DDBJ whole genome shotgun (WGS) entry which is preliminary data.</text>
</comment>
<name>A0A699HN89_TANCI</name>
<dbReference type="InterPro" id="IPR013103">
    <property type="entry name" value="RVT_2"/>
</dbReference>
<dbReference type="SUPFAM" id="SSF56672">
    <property type="entry name" value="DNA/RNA polymerases"/>
    <property type="match status" value="1"/>
</dbReference>
<dbReference type="PANTHER" id="PTHR11439">
    <property type="entry name" value="GAG-POL-RELATED RETROTRANSPOSON"/>
    <property type="match status" value="1"/>
</dbReference>